<dbReference type="AlphaFoldDB" id="A0A2P2KVJ2"/>
<organism evidence="1">
    <name type="scientific">Rhizophora mucronata</name>
    <name type="common">Asiatic mangrove</name>
    <dbReference type="NCBI Taxonomy" id="61149"/>
    <lineage>
        <taxon>Eukaryota</taxon>
        <taxon>Viridiplantae</taxon>
        <taxon>Streptophyta</taxon>
        <taxon>Embryophyta</taxon>
        <taxon>Tracheophyta</taxon>
        <taxon>Spermatophyta</taxon>
        <taxon>Magnoliopsida</taxon>
        <taxon>eudicotyledons</taxon>
        <taxon>Gunneridae</taxon>
        <taxon>Pentapetalae</taxon>
        <taxon>rosids</taxon>
        <taxon>fabids</taxon>
        <taxon>Malpighiales</taxon>
        <taxon>Rhizophoraceae</taxon>
        <taxon>Rhizophora</taxon>
    </lineage>
</organism>
<dbReference type="InterPro" id="IPR029001">
    <property type="entry name" value="ITPase-like_fam"/>
</dbReference>
<protein>
    <submittedName>
        <fullName evidence="1">Maf-like protein DDB_G0281937</fullName>
    </submittedName>
</protein>
<dbReference type="Gene3D" id="3.90.950.10">
    <property type="match status" value="1"/>
</dbReference>
<reference evidence="1" key="1">
    <citation type="submission" date="2018-02" db="EMBL/GenBank/DDBJ databases">
        <title>Rhizophora mucronata_Transcriptome.</title>
        <authorList>
            <person name="Meera S.P."/>
            <person name="Sreeshan A."/>
            <person name="Augustine A."/>
        </authorList>
    </citation>
    <scope>NUCLEOTIDE SEQUENCE</scope>
    <source>
        <tissue evidence="1">Leaf</tissue>
    </source>
</reference>
<proteinExistence type="predicted"/>
<dbReference type="EMBL" id="GGEC01029280">
    <property type="protein sequence ID" value="MBX09764.1"/>
    <property type="molecule type" value="Transcribed_RNA"/>
</dbReference>
<name>A0A2P2KVJ2_RHIMU</name>
<accession>A0A2P2KVJ2</accession>
<sequence>MEAATASSFKLILGSSSKARQKILAEMGYEFTVMVSSPSLLVDLCLC</sequence>
<dbReference type="SUPFAM" id="SSF52972">
    <property type="entry name" value="ITPase-like"/>
    <property type="match status" value="1"/>
</dbReference>
<evidence type="ECO:0000313" key="1">
    <source>
        <dbReference type="EMBL" id="MBX09764.1"/>
    </source>
</evidence>